<keyword evidence="1" id="KW-0489">Methyltransferase</keyword>
<sequence>MDAHKLSQRLIRVANYVPQGARLADIGSDHAYLPAYLALQKQISFAIAGEVVKGPYENARHEILQEGLQDLVEARLADGLAAINLDDEIDTITICGMGGPLIANILEKGKDKLVNHPLLILQPNVGSKDVRLWLQTNQYELISEEILAEDGHIYEILVARFVPQHQELSADELTFGPYLLKDKNAAFIAKWQKEREKLQKIIAQLQAAPKDYSVRIQELEQEMTKITEVIGTDD</sequence>
<dbReference type="Pfam" id="PF04816">
    <property type="entry name" value="TrmK"/>
    <property type="match status" value="1"/>
</dbReference>
<dbReference type="SUPFAM" id="SSF53335">
    <property type="entry name" value="S-adenosyl-L-methionine-dependent methyltransferases"/>
    <property type="match status" value="1"/>
</dbReference>
<dbReference type="PANTHER" id="PTHR38451">
    <property type="entry name" value="TRNA (ADENINE(22)-N(1))-METHYLTRANSFERASE"/>
    <property type="match status" value="1"/>
</dbReference>
<dbReference type="EMBL" id="CP047418">
    <property type="protein sequence ID" value="QLL77878.1"/>
    <property type="molecule type" value="Genomic_DNA"/>
</dbReference>
<reference evidence="1 2" key="1">
    <citation type="submission" date="2020-01" db="EMBL/GenBank/DDBJ databases">
        <title>Complete and circular genome sequences of six lactobacillus isolates from horses.</title>
        <authorList>
            <person name="Hassan H.M."/>
        </authorList>
    </citation>
    <scope>NUCLEOTIDE SEQUENCE [LARGE SCALE GENOMIC DNA]</scope>
    <source>
        <strain evidence="1 2">1A</strain>
    </source>
</reference>
<dbReference type="Proteomes" id="UP000510886">
    <property type="component" value="Chromosome"/>
</dbReference>
<dbReference type="Gene3D" id="1.10.287.1890">
    <property type="match status" value="1"/>
</dbReference>
<dbReference type="InterPro" id="IPR006901">
    <property type="entry name" value="TrmK"/>
</dbReference>
<dbReference type="RefSeq" id="WP_180849609.1">
    <property type="nucleotide sequence ID" value="NZ_CP047418.1"/>
</dbReference>
<dbReference type="AlphaFoldDB" id="A0A7H9EJK0"/>
<protein>
    <submittedName>
        <fullName evidence="1">tRNA (Adenine(22)-N(1))-methyltransferase TrmK</fullName>
    </submittedName>
</protein>
<organism evidence="1 2">
    <name type="scientific">Ligilactobacillus saerimneri</name>
    <dbReference type="NCBI Taxonomy" id="228229"/>
    <lineage>
        <taxon>Bacteria</taxon>
        <taxon>Bacillati</taxon>
        <taxon>Bacillota</taxon>
        <taxon>Bacilli</taxon>
        <taxon>Lactobacillales</taxon>
        <taxon>Lactobacillaceae</taxon>
        <taxon>Ligilactobacillus</taxon>
    </lineage>
</organism>
<keyword evidence="1" id="KW-0808">Transferase</keyword>
<dbReference type="PIRSF" id="PIRSF018637">
    <property type="entry name" value="TrmK"/>
    <property type="match status" value="1"/>
</dbReference>
<dbReference type="InterPro" id="IPR029063">
    <property type="entry name" value="SAM-dependent_MTases_sf"/>
</dbReference>
<gene>
    <name evidence="1" type="ORF">GTO87_04225</name>
</gene>
<accession>A0A7H9EJK0</accession>
<dbReference type="GO" id="GO:0032259">
    <property type="term" value="P:methylation"/>
    <property type="evidence" value="ECO:0007669"/>
    <property type="project" value="UniProtKB-KW"/>
</dbReference>
<evidence type="ECO:0000313" key="2">
    <source>
        <dbReference type="Proteomes" id="UP000510886"/>
    </source>
</evidence>
<dbReference type="KEGG" id="lsw:GTO87_04225"/>
<dbReference type="Gene3D" id="3.40.50.150">
    <property type="entry name" value="Vaccinia Virus protein VP39"/>
    <property type="match status" value="1"/>
</dbReference>
<dbReference type="GO" id="GO:0160105">
    <property type="term" value="F:tRNA (adenine(22)-N1)-methyltransferase activity"/>
    <property type="evidence" value="ECO:0007669"/>
    <property type="project" value="InterPro"/>
</dbReference>
<proteinExistence type="predicted"/>
<evidence type="ECO:0000313" key="1">
    <source>
        <dbReference type="EMBL" id="QLL77878.1"/>
    </source>
</evidence>
<dbReference type="PANTHER" id="PTHR38451:SF1">
    <property type="entry name" value="TRNA (ADENINE(22)-N(1))-METHYLTRANSFERASE"/>
    <property type="match status" value="1"/>
</dbReference>
<name>A0A7H9EJK0_9LACO</name>